<comment type="caution">
    <text evidence="1">The sequence shown here is derived from an EMBL/GenBank/DDBJ whole genome shotgun (WGS) entry which is preliminary data.</text>
</comment>
<evidence type="ECO:0000313" key="1">
    <source>
        <dbReference type="EMBL" id="PWA44051.1"/>
    </source>
</evidence>
<gene>
    <name evidence="1" type="ORF">CTI12_AA528350</name>
</gene>
<evidence type="ECO:0000313" key="2">
    <source>
        <dbReference type="Proteomes" id="UP000245207"/>
    </source>
</evidence>
<dbReference type="Proteomes" id="UP000245207">
    <property type="component" value="Unassembled WGS sequence"/>
</dbReference>
<sequence>MVEDVSECSKMVFVTGRVVSLRKKVWYQLEKNLHHSCSEVEIAKKPRISLKRYHEVRKVLKPILPLNRKNPVTQQEFINTFTNNDDDQRRQPALLRLAPDDVSSSSLGSTQKVSVYQTEKLVLHNPQALDLGNTKRTKFQFYGGRAWHHEDATNQKKKKRVVTQESKAKKKLTFIIKCISYSMHLFSQTYNSNIYYNQPFQRQLSLTDGIICRS</sequence>
<keyword evidence="2" id="KW-1185">Reference proteome</keyword>
<proteinExistence type="predicted"/>
<protein>
    <submittedName>
        <fullName evidence="1">RNA polymerase sigma-70 like domain-containing protein</fullName>
    </submittedName>
</protein>
<dbReference type="EMBL" id="PKPP01011487">
    <property type="protein sequence ID" value="PWA44051.1"/>
    <property type="molecule type" value="Genomic_DNA"/>
</dbReference>
<dbReference type="OrthoDB" id="923687at2759"/>
<reference evidence="1 2" key="1">
    <citation type="journal article" date="2018" name="Mol. Plant">
        <title>The genome of Artemisia annua provides insight into the evolution of Asteraceae family and artemisinin biosynthesis.</title>
        <authorList>
            <person name="Shen Q."/>
            <person name="Zhang L."/>
            <person name="Liao Z."/>
            <person name="Wang S."/>
            <person name="Yan T."/>
            <person name="Shi P."/>
            <person name="Liu M."/>
            <person name="Fu X."/>
            <person name="Pan Q."/>
            <person name="Wang Y."/>
            <person name="Lv Z."/>
            <person name="Lu X."/>
            <person name="Zhang F."/>
            <person name="Jiang W."/>
            <person name="Ma Y."/>
            <person name="Chen M."/>
            <person name="Hao X."/>
            <person name="Li L."/>
            <person name="Tang Y."/>
            <person name="Lv G."/>
            <person name="Zhou Y."/>
            <person name="Sun X."/>
            <person name="Brodelius P.E."/>
            <person name="Rose J.K.C."/>
            <person name="Tang K."/>
        </authorList>
    </citation>
    <scope>NUCLEOTIDE SEQUENCE [LARGE SCALE GENOMIC DNA]</scope>
    <source>
        <strain evidence="2">cv. Huhao1</strain>
        <tissue evidence="1">Leaf</tissue>
    </source>
</reference>
<organism evidence="1 2">
    <name type="scientific">Artemisia annua</name>
    <name type="common">Sweet wormwood</name>
    <dbReference type="NCBI Taxonomy" id="35608"/>
    <lineage>
        <taxon>Eukaryota</taxon>
        <taxon>Viridiplantae</taxon>
        <taxon>Streptophyta</taxon>
        <taxon>Embryophyta</taxon>
        <taxon>Tracheophyta</taxon>
        <taxon>Spermatophyta</taxon>
        <taxon>Magnoliopsida</taxon>
        <taxon>eudicotyledons</taxon>
        <taxon>Gunneridae</taxon>
        <taxon>Pentapetalae</taxon>
        <taxon>asterids</taxon>
        <taxon>campanulids</taxon>
        <taxon>Asterales</taxon>
        <taxon>Asteraceae</taxon>
        <taxon>Asteroideae</taxon>
        <taxon>Anthemideae</taxon>
        <taxon>Artemisiinae</taxon>
        <taxon>Artemisia</taxon>
    </lineage>
</organism>
<name>A0A2U1L4X9_ARTAN</name>
<dbReference type="AlphaFoldDB" id="A0A2U1L4X9"/>
<dbReference type="STRING" id="35608.A0A2U1L4X9"/>
<accession>A0A2U1L4X9</accession>